<dbReference type="RefSeq" id="WP_041518969.1">
    <property type="nucleotide sequence ID" value="NZ_JPRK01000013.1"/>
</dbReference>
<reference evidence="2 4" key="2">
    <citation type="submission" date="2016-11" db="EMBL/GenBank/DDBJ databases">
        <title>Whole genomes of Flavobacteriaceae.</title>
        <authorList>
            <person name="Stine C."/>
            <person name="Li C."/>
            <person name="Tadesse D."/>
        </authorList>
    </citation>
    <scope>NUCLEOTIDE SEQUENCE [LARGE SCALE GENOMIC DNA]</scope>
    <source>
        <strain evidence="2 4">ATCC 51468</strain>
    </source>
</reference>
<proteinExistence type="predicted"/>
<organism evidence="1 3">
    <name type="scientific">Flavobacterium hibernum</name>
    <dbReference type="NCBI Taxonomy" id="37752"/>
    <lineage>
        <taxon>Bacteria</taxon>
        <taxon>Pseudomonadati</taxon>
        <taxon>Bacteroidota</taxon>
        <taxon>Flavobacteriia</taxon>
        <taxon>Flavobacteriales</taxon>
        <taxon>Flavobacteriaceae</taxon>
        <taxon>Flavobacterium</taxon>
    </lineage>
</organism>
<comment type="caution">
    <text evidence="1">The sequence shown here is derived from an EMBL/GenBank/DDBJ whole genome shotgun (WGS) entry which is preliminary data.</text>
</comment>
<keyword evidence="4" id="KW-1185">Reference proteome</keyword>
<name>A0A0D0F1E1_9FLAO</name>
<dbReference type="Proteomes" id="UP000198302">
    <property type="component" value="Unassembled WGS sequence"/>
</dbReference>
<accession>A0A0D0F1E1</accession>
<dbReference type="STRING" id="37752.IW18_16470"/>
<evidence type="ECO:0000313" key="2">
    <source>
        <dbReference type="EMBL" id="OXA84282.1"/>
    </source>
</evidence>
<dbReference type="Proteomes" id="UP000032061">
    <property type="component" value="Unassembled WGS sequence"/>
</dbReference>
<evidence type="ECO:0000313" key="3">
    <source>
        <dbReference type="Proteomes" id="UP000032061"/>
    </source>
</evidence>
<reference evidence="1 3" key="1">
    <citation type="submission" date="2015-01" db="EMBL/GenBank/DDBJ databases">
        <title>Genome of Flavobacterium hibernum DSM 12611.</title>
        <authorList>
            <person name="Stropko S.J."/>
            <person name="Pipes S.E."/>
            <person name="Newman J.D."/>
        </authorList>
    </citation>
    <scope>NUCLEOTIDE SEQUENCE [LARGE SCALE GENOMIC DNA]</scope>
    <source>
        <strain evidence="1 3">DSM 12611</strain>
    </source>
</reference>
<sequence>MKNMILIGLLIFNIASCQKKENDTQKKIININKMTYQPIYTLKISVANPYETYVNDMPLEIDYQAGSTNNELPINNYILKSGIQEIKIVLLPDEGKKIVDRLGINYVAVKIYKYPRGLDYTGENRVELIKEINLRDLKESPLLVKTFQIDIDVPYNLQGWSESVDLKKENQKELNNELVNKFNEFRDLLKIHDVKSFLSKTEKSEKDLNEALFLSQEEIKSDLNDLSADIKNIIDVYPIENYEIKFYGNGRIITLLRIDGKLKGTSVLRTDKADYNTTYNLYFHRPKPGSQLEVIR</sequence>
<dbReference type="OrthoDB" id="1149023at2"/>
<evidence type="ECO:0000313" key="4">
    <source>
        <dbReference type="Proteomes" id="UP000198302"/>
    </source>
</evidence>
<dbReference type="EMBL" id="MUGX01000034">
    <property type="protein sequence ID" value="OXA84282.1"/>
    <property type="molecule type" value="Genomic_DNA"/>
</dbReference>
<protein>
    <submittedName>
        <fullName evidence="1">Uncharacterized protein</fullName>
    </submittedName>
</protein>
<dbReference type="AlphaFoldDB" id="A0A0D0F1E1"/>
<gene>
    <name evidence="2" type="ORF">B0A73_20610</name>
    <name evidence="1" type="ORF">IW18_16470</name>
</gene>
<dbReference type="EMBL" id="JPRK01000013">
    <property type="protein sequence ID" value="KIO51842.1"/>
    <property type="molecule type" value="Genomic_DNA"/>
</dbReference>
<evidence type="ECO:0000313" key="1">
    <source>
        <dbReference type="EMBL" id="KIO51842.1"/>
    </source>
</evidence>